<feature type="signal peptide" evidence="1">
    <location>
        <begin position="1"/>
        <end position="19"/>
    </location>
</feature>
<keyword evidence="1" id="KW-0732">Signal</keyword>
<evidence type="ECO:0000256" key="1">
    <source>
        <dbReference type="SAM" id="SignalP"/>
    </source>
</evidence>
<dbReference type="RefSeq" id="XP_031564849.1">
    <property type="nucleotide sequence ID" value="XM_031708989.1"/>
</dbReference>
<dbReference type="PANTHER" id="PTHR39313:SF1">
    <property type="entry name" value="IM:7138239"/>
    <property type="match status" value="1"/>
</dbReference>
<accession>A0A6P8I8G4</accession>
<dbReference type="InParanoid" id="A0A6P8I8G4"/>
<dbReference type="GeneID" id="116300182"/>
<dbReference type="PANTHER" id="PTHR39313">
    <property type="entry name" value="IM:7138239"/>
    <property type="match status" value="1"/>
</dbReference>
<gene>
    <name evidence="3" type="primary">LOC116300182</name>
</gene>
<feature type="chain" id="PRO_5027760692" evidence="1">
    <location>
        <begin position="20"/>
        <end position="250"/>
    </location>
</feature>
<reference evidence="3" key="1">
    <citation type="submission" date="2025-08" db="UniProtKB">
        <authorList>
            <consortium name="RefSeq"/>
        </authorList>
    </citation>
    <scope>IDENTIFICATION</scope>
    <source>
        <tissue evidence="3">Tentacle</tissue>
    </source>
</reference>
<dbReference type="OrthoDB" id="5968353at2759"/>
<dbReference type="AlphaFoldDB" id="A0A6P8I8G4"/>
<proteinExistence type="predicted"/>
<keyword evidence="2" id="KW-1185">Reference proteome</keyword>
<dbReference type="Proteomes" id="UP000515163">
    <property type="component" value="Unplaced"/>
</dbReference>
<name>A0A6P8I8G4_ACTTE</name>
<organism evidence="2 3">
    <name type="scientific">Actinia tenebrosa</name>
    <name type="common">Australian red waratah sea anemone</name>
    <dbReference type="NCBI Taxonomy" id="6105"/>
    <lineage>
        <taxon>Eukaryota</taxon>
        <taxon>Metazoa</taxon>
        <taxon>Cnidaria</taxon>
        <taxon>Anthozoa</taxon>
        <taxon>Hexacorallia</taxon>
        <taxon>Actiniaria</taxon>
        <taxon>Actiniidae</taxon>
        <taxon>Actinia</taxon>
    </lineage>
</organism>
<evidence type="ECO:0000313" key="2">
    <source>
        <dbReference type="Proteomes" id="UP000515163"/>
    </source>
</evidence>
<protein>
    <submittedName>
        <fullName evidence="3">Uncharacterized protein LOC116300182</fullName>
    </submittedName>
</protein>
<sequence>MFRVLVLVLVSLWSLETDSLNILFRQKEVIKQIQKYGVHHPDQDHHTDARPSYCKVSVQKTNIAQGQDLKFIQRGIGKCAKVQSLSSSEEDQPSSCPSHHLCLASKSQLHDISTISGIITASSAVHCTCVDPSQACRRVSSFHTYHAGSYYKTTMDVGRCVGTCAKGQKTCKAVSTTTISVNGPNGAQCVKKITKCACTRTCYRVSHKQLFRTRQFDKTTNSNRTVYRVIDVGKCSGQCYKKRPSSCIYW</sequence>
<dbReference type="KEGG" id="aten:116300182"/>
<evidence type="ECO:0000313" key="3">
    <source>
        <dbReference type="RefSeq" id="XP_031564849.1"/>
    </source>
</evidence>